<proteinExistence type="predicted"/>
<dbReference type="Proteomes" id="UP000437068">
    <property type="component" value="Unassembled WGS sequence"/>
</dbReference>
<dbReference type="Proteomes" id="UP000429523">
    <property type="component" value="Unassembled WGS sequence"/>
</dbReference>
<reference evidence="6 7" key="1">
    <citation type="submission" date="2018-08" db="EMBL/GenBank/DDBJ databases">
        <title>Genomic investigation of the strawberry pathogen Phytophthora fragariae indicates pathogenicity is determined by transcriptional variation in three key races.</title>
        <authorList>
            <person name="Adams T.M."/>
            <person name="Armitage A.D."/>
            <person name="Sobczyk M.K."/>
            <person name="Bates H.J."/>
            <person name="Dunwell J.M."/>
            <person name="Nellist C.F."/>
            <person name="Harrison R.J."/>
        </authorList>
    </citation>
    <scope>NUCLEOTIDE SEQUENCE [LARGE SCALE GENOMIC DNA]</scope>
    <source>
        <strain evidence="5 7">A4</strain>
        <strain evidence="4 8">NOV-5</strain>
        <strain evidence="3 9">NOV-71</strain>
        <strain evidence="2 6">NOV-9</strain>
    </source>
</reference>
<evidence type="ECO:0000313" key="9">
    <source>
        <dbReference type="Proteomes" id="UP000441208"/>
    </source>
</evidence>
<evidence type="ECO:0000313" key="6">
    <source>
        <dbReference type="Proteomes" id="UP000429523"/>
    </source>
</evidence>
<dbReference type="EMBL" id="QXFZ01004338">
    <property type="protein sequence ID" value="KAE9064681.1"/>
    <property type="molecule type" value="Genomic_DNA"/>
</dbReference>
<dbReference type="AlphaFoldDB" id="A0A6A3PXN3"/>
<gene>
    <name evidence="5" type="ORF">PF001_g28267</name>
    <name evidence="4" type="ORF">PF006_g27920</name>
    <name evidence="3" type="ORF">PF007_g29108</name>
    <name evidence="2" type="ORF">PF009_g24681</name>
</gene>
<accession>A0A6A3PXN3</accession>
<dbReference type="EMBL" id="QXGE01004166">
    <property type="protein sequence ID" value="KAE9271691.1"/>
    <property type="molecule type" value="Genomic_DNA"/>
</dbReference>
<organism evidence="3 9">
    <name type="scientific">Phytophthora fragariae</name>
    <dbReference type="NCBI Taxonomy" id="53985"/>
    <lineage>
        <taxon>Eukaryota</taxon>
        <taxon>Sar</taxon>
        <taxon>Stramenopiles</taxon>
        <taxon>Oomycota</taxon>
        <taxon>Peronosporomycetes</taxon>
        <taxon>Peronosporales</taxon>
        <taxon>Peronosporaceae</taxon>
        <taxon>Phytophthora</taxon>
    </lineage>
</organism>
<feature type="region of interest" description="Disordered" evidence="1">
    <location>
        <begin position="24"/>
        <end position="61"/>
    </location>
</feature>
<evidence type="ECO:0000313" key="5">
    <source>
        <dbReference type="EMBL" id="KAE9271691.1"/>
    </source>
</evidence>
<dbReference type="EMBL" id="QXGA01003973">
    <property type="protein sequence ID" value="KAE9077461.1"/>
    <property type="molecule type" value="Genomic_DNA"/>
</dbReference>
<protein>
    <submittedName>
        <fullName evidence="3">Uncharacterized protein</fullName>
    </submittedName>
</protein>
<sequence length="61" mass="7271">MSRPPRLRRLLWFLAPVLRHQPRPRHLRRSASGTRLLDPRPRARLRHSCPPPVQASRSRFC</sequence>
<name>A0A6A3PXN3_9STRA</name>
<dbReference type="Proteomes" id="UP000440732">
    <property type="component" value="Unassembled WGS sequence"/>
</dbReference>
<dbReference type="Proteomes" id="UP000441208">
    <property type="component" value="Unassembled WGS sequence"/>
</dbReference>
<evidence type="ECO:0000313" key="2">
    <source>
        <dbReference type="EMBL" id="KAE8925099.1"/>
    </source>
</evidence>
<evidence type="ECO:0000313" key="7">
    <source>
        <dbReference type="Proteomes" id="UP000437068"/>
    </source>
</evidence>
<comment type="caution">
    <text evidence="3">The sequence shown here is derived from an EMBL/GenBank/DDBJ whole genome shotgun (WGS) entry which is preliminary data.</text>
</comment>
<evidence type="ECO:0000313" key="8">
    <source>
        <dbReference type="Proteomes" id="UP000440732"/>
    </source>
</evidence>
<evidence type="ECO:0000313" key="4">
    <source>
        <dbReference type="EMBL" id="KAE9077461.1"/>
    </source>
</evidence>
<dbReference type="EMBL" id="QXGF01002344">
    <property type="protein sequence ID" value="KAE8925099.1"/>
    <property type="molecule type" value="Genomic_DNA"/>
</dbReference>
<evidence type="ECO:0000256" key="1">
    <source>
        <dbReference type="SAM" id="MobiDB-lite"/>
    </source>
</evidence>
<evidence type="ECO:0000313" key="3">
    <source>
        <dbReference type="EMBL" id="KAE9064681.1"/>
    </source>
</evidence>